<organism evidence="1 2">
    <name type="scientific">Strongylus vulgaris</name>
    <name type="common">Blood worm</name>
    <dbReference type="NCBI Taxonomy" id="40348"/>
    <lineage>
        <taxon>Eukaryota</taxon>
        <taxon>Metazoa</taxon>
        <taxon>Ecdysozoa</taxon>
        <taxon>Nematoda</taxon>
        <taxon>Chromadorea</taxon>
        <taxon>Rhabditida</taxon>
        <taxon>Rhabditina</taxon>
        <taxon>Rhabditomorpha</taxon>
        <taxon>Strongyloidea</taxon>
        <taxon>Strongylidae</taxon>
        <taxon>Strongylus</taxon>
    </lineage>
</organism>
<dbReference type="EMBL" id="UYYB01006174">
    <property type="protein sequence ID" value="VDM67673.1"/>
    <property type="molecule type" value="Genomic_DNA"/>
</dbReference>
<evidence type="ECO:0000313" key="2">
    <source>
        <dbReference type="Proteomes" id="UP000270094"/>
    </source>
</evidence>
<feature type="non-terminal residue" evidence="1">
    <location>
        <position position="82"/>
    </location>
</feature>
<dbReference type="Proteomes" id="UP000270094">
    <property type="component" value="Unassembled WGS sequence"/>
</dbReference>
<keyword evidence="2" id="KW-1185">Reference proteome</keyword>
<dbReference type="AlphaFoldDB" id="A0A3P7IID1"/>
<sequence length="82" mass="9318">MPAEQYNLFTKITLTCISETLDEAHPLGQPGFRKGLAAWITSKRFRGLSGFEHRPPLVLFFDYEKAFDSVETHAILSALVYQ</sequence>
<evidence type="ECO:0008006" key="3">
    <source>
        <dbReference type="Google" id="ProtNLM"/>
    </source>
</evidence>
<reference evidence="1 2" key="1">
    <citation type="submission" date="2018-11" db="EMBL/GenBank/DDBJ databases">
        <authorList>
            <consortium name="Pathogen Informatics"/>
        </authorList>
    </citation>
    <scope>NUCLEOTIDE SEQUENCE [LARGE SCALE GENOMIC DNA]</scope>
</reference>
<dbReference type="OrthoDB" id="5905164at2759"/>
<accession>A0A3P7IID1</accession>
<gene>
    <name evidence="1" type="ORF">SVUK_LOCUS2671</name>
</gene>
<proteinExistence type="predicted"/>
<evidence type="ECO:0000313" key="1">
    <source>
        <dbReference type="EMBL" id="VDM67673.1"/>
    </source>
</evidence>
<name>A0A3P7IID1_STRVU</name>
<protein>
    <recommendedName>
        <fullName evidence="3">Reverse transcriptase domain-containing protein</fullName>
    </recommendedName>
</protein>